<proteinExistence type="predicted"/>
<reference evidence="1" key="1">
    <citation type="submission" date="2018-05" db="EMBL/GenBank/DDBJ databases">
        <title>Draft genome of Mucuna pruriens seed.</title>
        <authorList>
            <person name="Nnadi N.E."/>
            <person name="Vos R."/>
            <person name="Hasami M.H."/>
            <person name="Devisetty U.K."/>
            <person name="Aguiy J.C."/>
        </authorList>
    </citation>
    <scope>NUCLEOTIDE SEQUENCE [LARGE SCALE GENOMIC DNA]</scope>
    <source>
        <strain evidence="1">JCA_2017</strain>
    </source>
</reference>
<sequence>MANSIWPTLHQTIHTENYVNFDLSIVMGDTEEQEVNLVKGKSIGSLLHTPHLHFSHTEWGPRLRTECTLGSERQVVVAILGNPPYLDITKVSYKFCPDSVPFPSLQIFALATYHLASSFTPSLFLQYFDRLYAVSIFPTFVSVLCWFQSGPVPPLQVQFHPHLLEERLDTLEGTKQSDFDATGLCLILNIAIPPKFKVPTFDKYEGLPVQKATPCIVERWLRMPMMIHC</sequence>
<evidence type="ECO:0000313" key="2">
    <source>
        <dbReference type="Proteomes" id="UP000257109"/>
    </source>
</evidence>
<organism evidence="1 2">
    <name type="scientific">Mucuna pruriens</name>
    <name type="common">Velvet bean</name>
    <name type="synonym">Dolichos pruriens</name>
    <dbReference type="NCBI Taxonomy" id="157652"/>
    <lineage>
        <taxon>Eukaryota</taxon>
        <taxon>Viridiplantae</taxon>
        <taxon>Streptophyta</taxon>
        <taxon>Embryophyta</taxon>
        <taxon>Tracheophyta</taxon>
        <taxon>Spermatophyta</taxon>
        <taxon>Magnoliopsida</taxon>
        <taxon>eudicotyledons</taxon>
        <taxon>Gunneridae</taxon>
        <taxon>Pentapetalae</taxon>
        <taxon>rosids</taxon>
        <taxon>fabids</taxon>
        <taxon>Fabales</taxon>
        <taxon>Fabaceae</taxon>
        <taxon>Papilionoideae</taxon>
        <taxon>50 kb inversion clade</taxon>
        <taxon>NPAAA clade</taxon>
        <taxon>indigoferoid/millettioid clade</taxon>
        <taxon>Phaseoleae</taxon>
        <taxon>Mucuna</taxon>
    </lineage>
</organism>
<feature type="non-terminal residue" evidence="1">
    <location>
        <position position="1"/>
    </location>
</feature>
<comment type="caution">
    <text evidence="1">The sequence shown here is derived from an EMBL/GenBank/DDBJ whole genome shotgun (WGS) entry which is preliminary data.</text>
</comment>
<gene>
    <name evidence="1" type="ORF">CR513_44784</name>
</gene>
<evidence type="ECO:0000313" key="1">
    <source>
        <dbReference type="EMBL" id="RDX75347.1"/>
    </source>
</evidence>
<accession>A0A371FAM1</accession>
<dbReference type="EMBL" id="QJKJ01009870">
    <property type="protein sequence ID" value="RDX75347.1"/>
    <property type="molecule type" value="Genomic_DNA"/>
</dbReference>
<keyword evidence="2" id="KW-1185">Reference proteome</keyword>
<name>A0A371FAM1_MUCPR</name>
<dbReference type="Proteomes" id="UP000257109">
    <property type="component" value="Unassembled WGS sequence"/>
</dbReference>
<protein>
    <submittedName>
        <fullName evidence="1">Uncharacterized protein</fullName>
    </submittedName>
</protein>
<dbReference type="AlphaFoldDB" id="A0A371FAM1"/>